<dbReference type="EMBL" id="CACVAQ010000295">
    <property type="protein sequence ID" value="CAA6821175.1"/>
    <property type="molecule type" value="Genomic_DNA"/>
</dbReference>
<evidence type="ECO:0000313" key="2">
    <source>
        <dbReference type="EMBL" id="CAA6821175.1"/>
    </source>
</evidence>
<dbReference type="Gene3D" id="2.40.50.230">
    <property type="entry name" value="Gp5 N-terminal domain"/>
    <property type="match status" value="1"/>
</dbReference>
<dbReference type="Pfam" id="PF04717">
    <property type="entry name" value="Phage_base_V"/>
    <property type="match status" value="1"/>
</dbReference>
<organism evidence="2">
    <name type="scientific">uncultured Aureispira sp</name>
    <dbReference type="NCBI Taxonomy" id="1331704"/>
    <lineage>
        <taxon>Bacteria</taxon>
        <taxon>Pseudomonadati</taxon>
        <taxon>Bacteroidota</taxon>
        <taxon>Saprospiria</taxon>
        <taxon>Saprospirales</taxon>
        <taxon>Saprospiraceae</taxon>
        <taxon>Aureispira</taxon>
        <taxon>environmental samples</taxon>
    </lineage>
</organism>
<reference evidence="2" key="1">
    <citation type="submission" date="2020-01" db="EMBL/GenBank/DDBJ databases">
        <authorList>
            <person name="Meier V. D."/>
            <person name="Meier V D."/>
        </authorList>
    </citation>
    <scope>NUCLEOTIDE SEQUENCE</scope>
    <source>
        <strain evidence="2">HLG_WM_MAG_10</strain>
    </source>
</reference>
<dbReference type="SUPFAM" id="SSF69279">
    <property type="entry name" value="Phage tail proteins"/>
    <property type="match status" value="1"/>
</dbReference>
<dbReference type="SUPFAM" id="SSF69349">
    <property type="entry name" value="Phage fibre proteins"/>
    <property type="match status" value="1"/>
</dbReference>
<evidence type="ECO:0000259" key="1">
    <source>
        <dbReference type="Pfam" id="PF04717"/>
    </source>
</evidence>
<dbReference type="InterPro" id="IPR006531">
    <property type="entry name" value="Gp5/Vgr_OB"/>
</dbReference>
<name>A0A6S6TPI0_9BACT</name>
<proteinExistence type="predicted"/>
<gene>
    <name evidence="2" type="ORF">HELGO_WM18236</name>
</gene>
<feature type="domain" description="Gp5/Type VI secretion system Vgr protein OB-fold" evidence="1">
    <location>
        <begin position="381"/>
        <end position="456"/>
    </location>
</feature>
<dbReference type="InterPro" id="IPR037026">
    <property type="entry name" value="Vgr_OB-fold_dom_sf"/>
</dbReference>
<protein>
    <submittedName>
        <fullName evidence="2">Rhs element Vgr protein</fullName>
    </submittedName>
</protein>
<dbReference type="SUPFAM" id="SSF69255">
    <property type="entry name" value="gp5 N-terminal domain-like"/>
    <property type="match status" value="1"/>
</dbReference>
<dbReference type="AlphaFoldDB" id="A0A6S6TPI0"/>
<sequence>MADSPIKKLKSGVINLEITVDGTKLPDAMLVLETEVVKEVNKIPYARVVIFDGDSREQTFPQSEEKMFEPGGEIEIKVAHDPTDTMQTIYKGLIVEHGIKLNRDASSCLIITCRDEALALTVGRRNKIFYEQTDSDIISAIISESGIKGAATVDSTTGTHKKLIQYYCTNWDFIQARADANSLVTIINDGEINIKKPTVSEKTDVTITYGVDLMEMDLKIDSSHQYEEVQANFWDHTTQAIENVSGAKPTTNSQGDIDSGKLAAVLKPKELLQSSAPITKDFIQAWADSIYQRGHLSRIRGRVKFVGSEKTEVGKVIELVGFGTRFNGDAYIGKVRHTIKDAQWLTEVELGIPEQTHLEKYPSATPLGAGGALPAINGLQHGVVIQVNDDPDGEYRVLINIPIIDNLEGEGVWARVSQLYATEDCGMIAFPEVGDEVILGFFDNDPTYPVILGSLYSSKRMVTTEEAHDPTAENHMKGLSFNKGKLRMEFYDEPGVNRYKVFTESKMMIEINDDKKTIIIDDPVNKNNLLMDPAGVTLTVDKDLTIDVTGDIKVTAKKGIAMEATKNIEGKAMNVKFEAQVNFEAKGTAAFMAEGAQFEVKGSGMGTVDGGGMLTLKGGIVMIN</sequence>
<accession>A0A6S6TPI0</accession>
<dbReference type="InterPro" id="IPR006533">
    <property type="entry name" value="T6SS_Vgr_RhsGE"/>
</dbReference>
<dbReference type="NCBIfam" id="TIGR01646">
    <property type="entry name" value="vgr_GE"/>
    <property type="match status" value="1"/>
</dbReference>